<organism evidence="2 3">
    <name type="scientific">Symbiodinium pilosum</name>
    <name type="common">Dinoflagellate</name>
    <dbReference type="NCBI Taxonomy" id="2952"/>
    <lineage>
        <taxon>Eukaryota</taxon>
        <taxon>Sar</taxon>
        <taxon>Alveolata</taxon>
        <taxon>Dinophyceae</taxon>
        <taxon>Suessiales</taxon>
        <taxon>Symbiodiniaceae</taxon>
        <taxon>Symbiodinium</taxon>
    </lineage>
</organism>
<gene>
    <name evidence="2" type="ORF">SPIL2461_LOCUS4679</name>
</gene>
<evidence type="ECO:0000313" key="3">
    <source>
        <dbReference type="Proteomes" id="UP000649617"/>
    </source>
</evidence>
<evidence type="ECO:0000256" key="1">
    <source>
        <dbReference type="SAM" id="MobiDB-lite"/>
    </source>
</evidence>
<feature type="region of interest" description="Disordered" evidence="1">
    <location>
        <begin position="675"/>
        <end position="701"/>
    </location>
</feature>
<dbReference type="OrthoDB" id="421089at2759"/>
<dbReference type="AlphaFoldDB" id="A0A812LXU0"/>
<feature type="region of interest" description="Disordered" evidence="1">
    <location>
        <begin position="988"/>
        <end position="1019"/>
    </location>
</feature>
<proteinExistence type="predicted"/>
<feature type="region of interest" description="Disordered" evidence="1">
    <location>
        <begin position="720"/>
        <end position="747"/>
    </location>
</feature>
<dbReference type="EMBL" id="CAJNIZ010006301">
    <property type="protein sequence ID" value="CAE7248872.1"/>
    <property type="molecule type" value="Genomic_DNA"/>
</dbReference>
<feature type="non-terminal residue" evidence="2">
    <location>
        <position position="1"/>
    </location>
</feature>
<name>A0A812LXU0_SYMPI</name>
<feature type="region of interest" description="Disordered" evidence="1">
    <location>
        <begin position="188"/>
        <end position="209"/>
    </location>
</feature>
<reference evidence="2" key="1">
    <citation type="submission" date="2021-02" db="EMBL/GenBank/DDBJ databases">
        <authorList>
            <person name="Dougan E. K."/>
            <person name="Rhodes N."/>
            <person name="Thang M."/>
            <person name="Chan C."/>
        </authorList>
    </citation>
    <scope>NUCLEOTIDE SEQUENCE</scope>
</reference>
<dbReference type="SUPFAM" id="SSF53335">
    <property type="entry name" value="S-adenosyl-L-methionine-dependent methyltransferases"/>
    <property type="match status" value="1"/>
</dbReference>
<feature type="compositionally biased region" description="Polar residues" evidence="1">
    <location>
        <begin position="680"/>
        <end position="692"/>
    </location>
</feature>
<dbReference type="Proteomes" id="UP000649617">
    <property type="component" value="Unassembled WGS sequence"/>
</dbReference>
<dbReference type="InterPro" id="IPR029063">
    <property type="entry name" value="SAM-dependent_MTases_sf"/>
</dbReference>
<sequence length="1189" mass="132323">ALGINYHMLAASETNAGYRDFFLLNMGEGKFDHVFRSVEEQLAEHQPPKHVDLMITGSPCDPFSVQRCKRFRAGNVKEHCDFKVTMQSVIQMYEKYAPAIGVMEQVMGFLMPFEKDGQVTPCDRFLELLGQANLGSGYFVAKFQLDSKLWLNISRPRMNGQEDKVIQLDDFEAAFASWADDCDEDVADRPASVEAAPKKKRGRPKGSTGSKFIRQELQALAAASAEGEDDAPAEEAPDVRSQVAYLHQHREQGKRLIDLFGPAKFILNVGSAFQRVVSGALRSSIELLTRTKDNQVLLQEGLGETDRQGSLAYIVQGRALTCSATALAAMNKGTEAKHQSKSTLQRIMVSAGALALESSALLCSCALSSFIEICKQTPQRILQMKPLMFCWRVRYDETPSKVRVVNVGRLGHQMELELFQRQLGILSYHLNQRACVMETLDTLPEWRRISSEFPIKVRAATTDRYAANYRTEDGLQSPGYMEDFLLLHLACDARRAATSIKSSLAQCEADVSGLLNTALALSELGVLKRLRDLLTALFFREMDIVESQQPPDDMDTASYREEVFACFLPLEGRTANLNRKRRMVLQTMLNGKIQRKPLQHYCPPGALCCNNSRQQTMTTCALYVTWALVPFQCPAMSRKNWLNQTSNMDWVGVLESHHGLFSRLMMLHLGSPKAVVPSAADSNQQNPDQQQHAPAVQSDPVGDEFDMWQDALLDELVQSEQAKAAPAQSEPCTVAEENAPAQPNLESQEDMWKEMKRLRRQSAQTYAASDPYNRLYIARQAIGPLHAFMTKVLAFSGGQWERKQAAQQALGKPRTFLILEAARGEDLCQAMTQLLQIIFDSPRRVHTDTFTCVHRALKLGMVVSGMCAMHALLRRARGAMPYQAFHLAAQDISEDELKQHAERLAKLPPCLHDEFWAGWSKKYPDKTDLLGSECRGLLQCLASIIALDVASIESAHSSTREFANLRARGWVSSLEEVSSRFVLLRNKQTHAGGHTSRKKPGGTGASDTQKSGQRKKKRQASISAWNAFVHVHAAGQRPSAELRSRLSQMFKDLSDEDRRKYNDSGQAASAARKMGFPAFATSADKKRRNKKQLPWNQGMLAGPSSAAPMLLAGDEALGGAIVAQDAEPLDDALVADVGGQVTEHLRACFPDLPWSLMKLKRCSWKPSANRLRCLRSQLQNSGRTVANHS</sequence>
<dbReference type="Gene3D" id="3.40.50.150">
    <property type="entry name" value="Vaccinia Virus protein VP39"/>
    <property type="match status" value="1"/>
</dbReference>
<accession>A0A812LXU0</accession>
<comment type="caution">
    <text evidence="2">The sequence shown here is derived from an EMBL/GenBank/DDBJ whole genome shotgun (WGS) entry which is preliminary data.</text>
</comment>
<evidence type="ECO:0000313" key="2">
    <source>
        <dbReference type="EMBL" id="CAE7248872.1"/>
    </source>
</evidence>
<protein>
    <submittedName>
        <fullName evidence="2">Uncharacterized protein</fullName>
    </submittedName>
</protein>
<keyword evidence="3" id="KW-1185">Reference proteome</keyword>